<keyword evidence="1" id="KW-0732">Signal</keyword>
<evidence type="ECO:0008006" key="4">
    <source>
        <dbReference type="Google" id="ProtNLM"/>
    </source>
</evidence>
<proteinExistence type="predicted"/>
<dbReference type="Proteomes" id="UP000645610">
    <property type="component" value="Unassembled WGS sequence"/>
</dbReference>
<reference evidence="2 3" key="1">
    <citation type="submission" date="2020-11" db="EMBL/GenBank/DDBJ databases">
        <authorList>
            <person name="Kim M.K."/>
        </authorList>
    </citation>
    <scope>NUCLEOTIDE SEQUENCE [LARGE SCALE GENOMIC DNA]</scope>
    <source>
        <strain evidence="2 3">BT439</strain>
    </source>
</reference>
<organism evidence="2 3">
    <name type="scientific">Hymenobacter properus</name>
    <dbReference type="NCBI Taxonomy" id="2791026"/>
    <lineage>
        <taxon>Bacteria</taxon>
        <taxon>Pseudomonadati</taxon>
        <taxon>Bacteroidota</taxon>
        <taxon>Cytophagia</taxon>
        <taxon>Cytophagales</taxon>
        <taxon>Hymenobacteraceae</taxon>
        <taxon>Hymenobacter</taxon>
    </lineage>
</organism>
<evidence type="ECO:0000313" key="2">
    <source>
        <dbReference type="EMBL" id="MBF9140610.1"/>
    </source>
</evidence>
<sequence>MNPLTLFTRRQFCLLLLVLLLPRLGHTQTAATPYPGLVQPADAPVPLYCTPGTEARAAAMAARCAAALKWMQQPAQLGFAPRVTMLVLGKADWARYAGKGQVLGMPHTNGPAVLVVAGEDNELWQHTLPPTDQLPAALAQRVKTLYRTPTGQLSAGKMFDLTVVHELAHLAYRQARLNRPRYWLEEQFCNLLLHTFIASQEPAQLPALETFPEAVVQGTDRATLKYTSLADFDRYYNLMEREQPMLYGWYQCRLHRAAARIYDAQPDGPHALHQLWVALKDSQATYTDAQLADMLRTKVSPELAQVLTNW</sequence>
<dbReference type="EMBL" id="JADQDP010000001">
    <property type="protein sequence ID" value="MBF9140610.1"/>
    <property type="molecule type" value="Genomic_DNA"/>
</dbReference>
<accession>A0A931FJJ7</accession>
<dbReference type="RefSeq" id="WP_196284952.1">
    <property type="nucleotide sequence ID" value="NZ_JADQDP010000001.1"/>
</dbReference>
<dbReference type="AlphaFoldDB" id="A0A931FJJ7"/>
<keyword evidence="3" id="KW-1185">Reference proteome</keyword>
<evidence type="ECO:0000256" key="1">
    <source>
        <dbReference type="SAM" id="SignalP"/>
    </source>
</evidence>
<feature type="signal peptide" evidence="1">
    <location>
        <begin position="1"/>
        <end position="30"/>
    </location>
</feature>
<gene>
    <name evidence="2" type="ORF">I2I01_03130</name>
</gene>
<name>A0A931FJJ7_9BACT</name>
<feature type="chain" id="PRO_5037434713" description="Peptidase MA-like domain-containing protein" evidence="1">
    <location>
        <begin position="31"/>
        <end position="310"/>
    </location>
</feature>
<protein>
    <recommendedName>
        <fullName evidence="4">Peptidase MA-like domain-containing protein</fullName>
    </recommendedName>
</protein>
<comment type="caution">
    <text evidence="2">The sequence shown here is derived from an EMBL/GenBank/DDBJ whole genome shotgun (WGS) entry which is preliminary data.</text>
</comment>
<evidence type="ECO:0000313" key="3">
    <source>
        <dbReference type="Proteomes" id="UP000645610"/>
    </source>
</evidence>